<dbReference type="EMBL" id="WWCJ01000002">
    <property type="protein sequence ID" value="MYN00995.1"/>
    <property type="molecule type" value="Genomic_DNA"/>
</dbReference>
<dbReference type="RefSeq" id="WP_161024024.1">
    <property type="nucleotide sequence ID" value="NZ_WWCJ01000002.1"/>
</dbReference>
<comment type="caution">
    <text evidence="2">The sequence shown here is derived from an EMBL/GenBank/DDBJ whole genome shotgun (WGS) entry which is preliminary data.</text>
</comment>
<evidence type="ECO:0000313" key="2">
    <source>
        <dbReference type="EMBL" id="MYN00995.1"/>
    </source>
</evidence>
<dbReference type="InterPro" id="IPR021247">
    <property type="entry name" value="DUF2785"/>
</dbReference>
<evidence type="ECO:0000256" key="1">
    <source>
        <dbReference type="SAM" id="SignalP"/>
    </source>
</evidence>
<keyword evidence="1" id="KW-0732">Signal</keyword>
<feature type="chain" id="PRO_5026899687" evidence="1">
    <location>
        <begin position="25"/>
        <end position="300"/>
    </location>
</feature>
<protein>
    <submittedName>
        <fullName evidence="2">DUF2785 domain-containing protein</fullName>
    </submittedName>
</protein>
<feature type="signal peptide" evidence="1">
    <location>
        <begin position="1"/>
        <end position="24"/>
    </location>
</feature>
<proteinExistence type="predicted"/>
<keyword evidence="3" id="KW-1185">Reference proteome</keyword>
<dbReference type="AlphaFoldDB" id="A0A6N9HDP5"/>
<dbReference type="Proteomes" id="UP000448575">
    <property type="component" value="Unassembled WGS sequence"/>
</dbReference>
<evidence type="ECO:0000313" key="3">
    <source>
        <dbReference type="Proteomes" id="UP000448575"/>
    </source>
</evidence>
<sequence length="300" mass="32880">MMQTITRAILALAAAMAVPALAWANPGSQTGQCPAAALRAAKAATWQVADDARRQALALESLACLRSPSPVERDELAFEALQAWMRADKLDTATVQELRTRLSAQLTAPDPQGFARPFAALVLADVARVDRVKPYLTPEQRAQLVGVAAGYLRSVRDYRGFDEKQGWRHGVAHAADIMLQLSLNPAMTRSEHEQMLAAIASQVTAAGEHFYHYGEGERLMAPVFYLSRAKTMECSDWDNWFATLAAKPAAGGTKQAALARKHNLNAFLQPLYINISESKDEAQRNCLKPLLLRTLRQAAE</sequence>
<name>A0A6N9HDP5_9BURK</name>
<dbReference type="Pfam" id="PF10978">
    <property type="entry name" value="DUF2785"/>
    <property type="match status" value="1"/>
</dbReference>
<gene>
    <name evidence="2" type="ORF">GTP41_02680</name>
</gene>
<accession>A0A6N9HDP5</accession>
<reference evidence="2 3" key="1">
    <citation type="submission" date="2019-12" db="EMBL/GenBank/DDBJ databases">
        <title>Novel species isolated from a subtropical stream in China.</title>
        <authorList>
            <person name="Lu H."/>
        </authorList>
    </citation>
    <scope>NUCLEOTIDE SEQUENCE [LARGE SCALE GENOMIC DNA]</scope>
    <source>
        <strain evidence="2 3">DS3</strain>
    </source>
</reference>
<organism evidence="2 3">
    <name type="scientific">Pseudoduganella guangdongensis</name>
    <dbReference type="NCBI Taxonomy" id="2692179"/>
    <lineage>
        <taxon>Bacteria</taxon>
        <taxon>Pseudomonadati</taxon>
        <taxon>Pseudomonadota</taxon>
        <taxon>Betaproteobacteria</taxon>
        <taxon>Burkholderiales</taxon>
        <taxon>Oxalobacteraceae</taxon>
        <taxon>Telluria group</taxon>
        <taxon>Pseudoduganella</taxon>
    </lineage>
</organism>